<evidence type="ECO:0000256" key="1">
    <source>
        <dbReference type="SAM" id="Phobius"/>
    </source>
</evidence>
<evidence type="ECO:0000256" key="2">
    <source>
        <dbReference type="SAM" id="SignalP"/>
    </source>
</evidence>
<dbReference type="AlphaFoldDB" id="A0A226DBI4"/>
<organism evidence="3 4">
    <name type="scientific">Folsomia candida</name>
    <name type="common">Springtail</name>
    <dbReference type="NCBI Taxonomy" id="158441"/>
    <lineage>
        <taxon>Eukaryota</taxon>
        <taxon>Metazoa</taxon>
        <taxon>Ecdysozoa</taxon>
        <taxon>Arthropoda</taxon>
        <taxon>Hexapoda</taxon>
        <taxon>Collembola</taxon>
        <taxon>Entomobryomorpha</taxon>
        <taxon>Isotomoidea</taxon>
        <taxon>Isotomidae</taxon>
        <taxon>Proisotominae</taxon>
        <taxon>Folsomia</taxon>
    </lineage>
</organism>
<sequence length="553" mass="63466">MRPKNLTLSALCLSIFVARNIYTINLVEPFSFSDLLQNLRNCDVQIIHSGNFNIQMATRDWTVIYKTVFMPPYETVKCMRVYQLKKILPLNIISSRVSPCQLSLIFDADIGKKCFKSIKNRLKYWTNVASTYSHYYENFSTFFPSRASVNTNGEITLITTKPSQNFVEICFVSGTEVLQKFTGTTRCLPAIHLIGQSYLSAVGKLALPTELWCSSNKAFNKLTLNLFLRENEGYQFLTCYTESYISFDFYFTPFQPEYWLVLAISTATIGIVTTIVLHLLHAKQKQSFSPWVFLLASLFDESGFMPDSIEKATFFRISLGVWSLVSVTLTNSYNGIMIGELNAPRKNTPGFRDLNHFVSNHAFFPRGFTYLNFTRVEHQRQVERDVVQCGKTVFVGTSPNIKMEHEFLSRKYLLKTFFISDQIIQNFPRGLVFQYPWRSKVVKDFKSIIKAGIWTHVENKEIRRQNANRTAALVPERADDLAPTNIATWSGALPTLFILVGGLISVTILGFMVECRSYFSLLVGKIRRKFVSRRYWKSKKQLASSKCLMCVNE</sequence>
<feature type="signal peptide" evidence="2">
    <location>
        <begin position="1"/>
        <end position="23"/>
    </location>
</feature>
<keyword evidence="2" id="KW-0732">Signal</keyword>
<keyword evidence="1" id="KW-1133">Transmembrane helix</keyword>
<keyword evidence="1" id="KW-0812">Transmembrane</keyword>
<dbReference type="EMBL" id="LNIX01000027">
    <property type="protein sequence ID" value="OXA42204.1"/>
    <property type="molecule type" value="Genomic_DNA"/>
</dbReference>
<feature type="transmembrane region" description="Helical" evidence="1">
    <location>
        <begin position="492"/>
        <end position="513"/>
    </location>
</feature>
<keyword evidence="1" id="KW-0472">Membrane</keyword>
<comment type="caution">
    <text evidence="3">The sequence shown here is derived from an EMBL/GenBank/DDBJ whole genome shotgun (WGS) entry which is preliminary data.</text>
</comment>
<gene>
    <name evidence="3" type="ORF">Fcan01_23213</name>
</gene>
<name>A0A226DBI4_FOLCA</name>
<evidence type="ECO:0000313" key="4">
    <source>
        <dbReference type="Proteomes" id="UP000198287"/>
    </source>
</evidence>
<dbReference type="Proteomes" id="UP000198287">
    <property type="component" value="Unassembled WGS sequence"/>
</dbReference>
<evidence type="ECO:0000313" key="3">
    <source>
        <dbReference type="EMBL" id="OXA42204.1"/>
    </source>
</evidence>
<accession>A0A226DBI4</accession>
<protein>
    <submittedName>
        <fullName evidence="3">Uncharacterized protein</fullName>
    </submittedName>
</protein>
<dbReference type="Gene3D" id="1.10.287.70">
    <property type="match status" value="1"/>
</dbReference>
<keyword evidence="4" id="KW-1185">Reference proteome</keyword>
<proteinExistence type="predicted"/>
<feature type="transmembrane region" description="Helical" evidence="1">
    <location>
        <begin position="258"/>
        <end position="280"/>
    </location>
</feature>
<feature type="chain" id="PRO_5012240235" evidence="2">
    <location>
        <begin position="24"/>
        <end position="553"/>
    </location>
</feature>
<reference evidence="3 4" key="1">
    <citation type="submission" date="2015-12" db="EMBL/GenBank/DDBJ databases">
        <title>The genome of Folsomia candida.</title>
        <authorList>
            <person name="Faddeeva A."/>
            <person name="Derks M.F."/>
            <person name="Anvar Y."/>
            <person name="Smit S."/>
            <person name="Van Straalen N."/>
            <person name="Roelofs D."/>
        </authorList>
    </citation>
    <scope>NUCLEOTIDE SEQUENCE [LARGE SCALE GENOMIC DNA]</scope>
    <source>
        <strain evidence="3 4">VU population</strain>
        <tissue evidence="3">Whole body</tissue>
    </source>
</reference>